<dbReference type="InterPro" id="IPR001251">
    <property type="entry name" value="CRAL-TRIO_dom"/>
</dbReference>
<keyword evidence="3" id="KW-1185">Reference proteome</keyword>
<evidence type="ECO:0000313" key="2">
    <source>
        <dbReference type="EMBL" id="GBO25882.1"/>
    </source>
</evidence>
<dbReference type="PANTHER" id="PTHR10174:SF130">
    <property type="entry name" value="ALPHA-TOCOPHEROL TRANSFER PROTEIN-LIKE"/>
    <property type="match status" value="1"/>
</dbReference>
<accession>A0A4Y2VMP0</accession>
<reference evidence="2 3" key="1">
    <citation type="journal article" date="2019" name="Sci. Rep.">
        <title>Orb-weaving spider Araneus ventricosus genome elucidates the spidroin gene catalogue.</title>
        <authorList>
            <person name="Kono N."/>
            <person name="Nakamura H."/>
            <person name="Ohtoshi R."/>
            <person name="Moran D.A.P."/>
            <person name="Shinohara A."/>
            <person name="Yoshida Y."/>
            <person name="Fujiwara M."/>
            <person name="Mori M."/>
            <person name="Tomita M."/>
            <person name="Arakawa K."/>
        </authorList>
    </citation>
    <scope>NUCLEOTIDE SEQUENCE [LARGE SCALE GENOMIC DNA]</scope>
</reference>
<evidence type="ECO:0000259" key="1">
    <source>
        <dbReference type="Pfam" id="PF00650"/>
    </source>
</evidence>
<dbReference type="SUPFAM" id="SSF52087">
    <property type="entry name" value="CRAL/TRIO domain"/>
    <property type="match status" value="1"/>
</dbReference>
<name>A0A4Y2VMP0_ARAVE</name>
<dbReference type="CDD" id="cd00170">
    <property type="entry name" value="SEC14"/>
    <property type="match status" value="1"/>
</dbReference>
<sequence length="252" mass="28610">MNFFNFFLDLSALAFERLICKWYPIPSFHITLVEGCLTPPDLKLDIHNLPVPIHLEGFLADLFHFHSIKFEAVDYRKCTFAERFYLEVLAMYGILENPVNQLCGSTFLFDYEGFDIHGFLAYSPGWIQIFLSFLLRSGGTVHEFGVPQRSGGAPSHRILQFIHLGRSSITAPSSTNPVTPIPIPAFSNNLFESCSQVSNRTYLTVNHGKRFPWVANAAPCRLKAVHIINAPTIFSAVFNIGYPFLHKKIRER</sequence>
<dbReference type="Pfam" id="PF00650">
    <property type="entry name" value="CRAL_TRIO"/>
    <property type="match status" value="1"/>
</dbReference>
<dbReference type="InterPro" id="IPR036865">
    <property type="entry name" value="CRAL-TRIO_dom_sf"/>
</dbReference>
<evidence type="ECO:0000313" key="3">
    <source>
        <dbReference type="Proteomes" id="UP000499080"/>
    </source>
</evidence>
<dbReference type="Proteomes" id="UP000499080">
    <property type="component" value="Unassembled WGS sequence"/>
</dbReference>
<dbReference type="PANTHER" id="PTHR10174">
    <property type="entry name" value="ALPHA-TOCOPHEROL TRANSFER PROTEIN-RELATED"/>
    <property type="match status" value="1"/>
</dbReference>
<organism evidence="2 3">
    <name type="scientific">Araneus ventricosus</name>
    <name type="common">Orbweaver spider</name>
    <name type="synonym">Epeira ventricosa</name>
    <dbReference type="NCBI Taxonomy" id="182803"/>
    <lineage>
        <taxon>Eukaryota</taxon>
        <taxon>Metazoa</taxon>
        <taxon>Ecdysozoa</taxon>
        <taxon>Arthropoda</taxon>
        <taxon>Chelicerata</taxon>
        <taxon>Arachnida</taxon>
        <taxon>Araneae</taxon>
        <taxon>Araneomorphae</taxon>
        <taxon>Entelegynae</taxon>
        <taxon>Araneoidea</taxon>
        <taxon>Araneidae</taxon>
        <taxon>Araneus</taxon>
    </lineage>
</organism>
<feature type="domain" description="CRAL-TRIO" evidence="1">
    <location>
        <begin position="214"/>
        <end position="252"/>
    </location>
</feature>
<comment type="caution">
    <text evidence="2">The sequence shown here is derived from an EMBL/GenBank/DDBJ whole genome shotgun (WGS) entry which is preliminary data.</text>
</comment>
<proteinExistence type="predicted"/>
<feature type="non-terminal residue" evidence="2">
    <location>
        <position position="252"/>
    </location>
</feature>
<dbReference type="AlphaFoldDB" id="A0A4Y2VMP0"/>
<protein>
    <recommendedName>
        <fullName evidence="1">CRAL-TRIO domain-containing protein</fullName>
    </recommendedName>
</protein>
<dbReference type="GO" id="GO:0016020">
    <property type="term" value="C:membrane"/>
    <property type="evidence" value="ECO:0007669"/>
    <property type="project" value="TreeGrafter"/>
</dbReference>
<gene>
    <name evidence="2" type="ORF">AVEN_192152_1</name>
</gene>
<dbReference type="EMBL" id="BGPR01048863">
    <property type="protein sequence ID" value="GBO25882.1"/>
    <property type="molecule type" value="Genomic_DNA"/>
</dbReference>
<dbReference type="OrthoDB" id="1434354at2759"/>
<dbReference type="GO" id="GO:1902936">
    <property type="term" value="F:phosphatidylinositol bisphosphate binding"/>
    <property type="evidence" value="ECO:0007669"/>
    <property type="project" value="TreeGrafter"/>
</dbReference>
<dbReference type="Gene3D" id="3.40.525.10">
    <property type="entry name" value="CRAL-TRIO lipid binding domain"/>
    <property type="match status" value="1"/>
</dbReference>